<dbReference type="InterPro" id="IPR051695">
    <property type="entry name" value="Phosphoglycerate_Mutase"/>
</dbReference>
<keyword evidence="1" id="KW-0378">Hydrolase</keyword>
<protein>
    <submittedName>
        <fullName evidence="4">Adenosylcobalamin/alpha-ribazole phosphatase</fullName>
    </submittedName>
</protein>
<dbReference type="CDD" id="cd07067">
    <property type="entry name" value="HP_PGM_like"/>
    <property type="match status" value="1"/>
</dbReference>
<gene>
    <name evidence="4" type="ORF">Tdes44962_MAKER04991</name>
</gene>
<evidence type="ECO:0000256" key="1">
    <source>
        <dbReference type="ARBA" id="ARBA00022801"/>
    </source>
</evidence>
<evidence type="ECO:0000313" key="5">
    <source>
        <dbReference type="Proteomes" id="UP001138500"/>
    </source>
</evidence>
<comment type="caution">
    <text evidence="4">The sequence shown here is derived from an EMBL/GenBank/DDBJ whole genome shotgun (WGS) entry which is preliminary data.</text>
</comment>
<dbReference type="PANTHER" id="PTHR46517:SF1">
    <property type="entry name" value="FRUCTOSE-2,6-BISPHOSPHATASE TIGAR"/>
    <property type="match status" value="1"/>
</dbReference>
<feature type="binding site" evidence="2">
    <location>
        <position position="59"/>
    </location>
    <ligand>
        <name>substrate</name>
    </ligand>
</feature>
<dbReference type="AlphaFoldDB" id="A0A9W7VZP6"/>
<dbReference type="GO" id="GO:0005829">
    <property type="term" value="C:cytosol"/>
    <property type="evidence" value="ECO:0007669"/>
    <property type="project" value="TreeGrafter"/>
</dbReference>
<dbReference type="SUPFAM" id="SSF53254">
    <property type="entry name" value="Phosphoglycerate mutase-like"/>
    <property type="match status" value="1"/>
</dbReference>
<dbReference type="PROSITE" id="PS00175">
    <property type="entry name" value="PG_MUTASE"/>
    <property type="match status" value="1"/>
</dbReference>
<dbReference type="SMART" id="SM00855">
    <property type="entry name" value="PGAM"/>
    <property type="match status" value="1"/>
</dbReference>
<feature type="binding site" evidence="2">
    <location>
        <begin position="7"/>
        <end position="14"/>
    </location>
    <ligand>
        <name>substrate</name>
    </ligand>
</feature>
<proteinExistence type="predicted"/>
<dbReference type="InterPro" id="IPR013078">
    <property type="entry name" value="His_Pase_superF_clade-1"/>
</dbReference>
<organism evidence="4 5">
    <name type="scientific">Teratosphaeria destructans</name>
    <dbReference type="NCBI Taxonomy" id="418781"/>
    <lineage>
        <taxon>Eukaryota</taxon>
        <taxon>Fungi</taxon>
        <taxon>Dikarya</taxon>
        <taxon>Ascomycota</taxon>
        <taxon>Pezizomycotina</taxon>
        <taxon>Dothideomycetes</taxon>
        <taxon>Dothideomycetidae</taxon>
        <taxon>Mycosphaerellales</taxon>
        <taxon>Teratosphaeriaceae</taxon>
        <taxon>Teratosphaeria</taxon>
    </lineage>
</organism>
<accession>A0A9W7VZP6</accession>
<dbReference type="GO" id="GO:0043456">
    <property type="term" value="P:regulation of pentose-phosphate shunt"/>
    <property type="evidence" value="ECO:0007669"/>
    <property type="project" value="TreeGrafter"/>
</dbReference>
<dbReference type="Gene3D" id="3.40.50.1240">
    <property type="entry name" value="Phosphoglycerate mutase-like"/>
    <property type="match status" value="1"/>
</dbReference>
<evidence type="ECO:0000256" key="3">
    <source>
        <dbReference type="SAM" id="MobiDB-lite"/>
    </source>
</evidence>
<dbReference type="OrthoDB" id="354304at2759"/>
<dbReference type="EMBL" id="RIBY02002267">
    <property type="protein sequence ID" value="KAH9821394.1"/>
    <property type="molecule type" value="Genomic_DNA"/>
</dbReference>
<name>A0A9W7VZP6_9PEZI</name>
<dbReference type="InterPro" id="IPR029033">
    <property type="entry name" value="His_PPase_superfam"/>
</dbReference>
<dbReference type="PANTHER" id="PTHR46517">
    <property type="entry name" value="FRUCTOSE-2,6-BISPHOSPHATASE TIGAR"/>
    <property type="match status" value="1"/>
</dbReference>
<dbReference type="Pfam" id="PF00300">
    <property type="entry name" value="His_Phos_1"/>
    <property type="match status" value="1"/>
</dbReference>
<keyword evidence="5" id="KW-1185">Reference proteome</keyword>
<feature type="region of interest" description="Disordered" evidence="3">
    <location>
        <begin position="258"/>
        <end position="281"/>
    </location>
</feature>
<evidence type="ECO:0000313" key="4">
    <source>
        <dbReference type="EMBL" id="KAH9821394.1"/>
    </source>
</evidence>
<dbReference type="Proteomes" id="UP001138500">
    <property type="component" value="Unassembled WGS sequence"/>
</dbReference>
<evidence type="ECO:0000256" key="2">
    <source>
        <dbReference type="PIRSR" id="PIRSR613078-2"/>
    </source>
</evidence>
<reference evidence="4 5" key="2">
    <citation type="journal article" date="2021" name="Curr. Genet.">
        <title>Genetic response to nitrogen starvation in the aggressive Eucalyptus foliar pathogen Teratosphaeria destructans.</title>
        <authorList>
            <person name="Havenga M."/>
            <person name="Wingfield B.D."/>
            <person name="Wingfield M.J."/>
            <person name="Dreyer L.L."/>
            <person name="Roets F."/>
            <person name="Aylward J."/>
        </authorList>
    </citation>
    <scope>NUCLEOTIDE SEQUENCE [LARGE SCALE GENOMIC DNA]</scope>
    <source>
        <strain evidence="4">CMW44962</strain>
    </source>
</reference>
<dbReference type="GO" id="GO:0045820">
    <property type="term" value="P:negative regulation of glycolytic process"/>
    <property type="evidence" value="ECO:0007669"/>
    <property type="project" value="TreeGrafter"/>
</dbReference>
<sequence>MKLYLIRHGETVDNVAGLYAGVRNSALTNYGVEQAQRLGQYFAKTQVHFTHIFSSPLTRAYETAEAVRKAQSSAKGGEDDLQIVKVPDLIEQDFGFYEGKPFYARSDPKRSGRDAHYERHKNDPGFVDIESKESMGRRADNFLNEHLLPLLKVAEAEDMTIAIVAHGMLLSSLWKKLLLRLPRKSLTIAPEIRATRDNLVLEHLGGWSNTGYLELALSKGKVSEAATVEVTESTGAAESDLQTLPTPVLPPMEDKVAGVAAEPSTTSPREDAKENSADKPRNFEGWSTIILAIDSKQHLGGLKRQRGGIGRLAHDEGQKKLDGFFKKQRTG</sequence>
<dbReference type="InterPro" id="IPR001345">
    <property type="entry name" value="PG/BPGM_mutase_AS"/>
</dbReference>
<feature type="compositionally biased region" description="Basic and acidic residues" evidence="3">
    <location>
        <begin position="268"/>
        <end position="281"/>
    </location>
</feature>
<dbReference type="GO" id="GO:0004331">
    <property type="term" value="F:fructose-2,6-bisphosphate 2-phosphatase activity"/>
    <property type="evidence" value="ECO:0007669"/>
    <property type="project" value="TreeGrafter"/>
</dbReference>
<reference evidence="4 5" key="1">
    <citation type="journal article" date="2018" name="IMA Fungus">
        <title>IMA Genome-F 10: Nine draft genome sequences of Claviceps purpurea s.lat., including C. arundinis, C. humidiphila, and C. cf. spartinae, pseudomolecules for the pitch canker pathogen Fusarium circinatum, draft genome of Davidsoniella eucalypti, Grosmannia galeiformis, Quambalaria eucalypti, and Teratosphaeria destructans.</title>
        <authorList>
            <person name="Wingfield B.D."/>
            <person name="Liu M."/>
            <person name="Nguyen H.D."/>
            <person name="Lane F.A."/>
            <person name="Morgan S.W."/>
            <person name="De Vos L."/>
            <person name="Wilken P.M."/>
            <person name="Duong T.A."/>
            <person name="Aylward J."/>
            <person name="Coetzee M.P."/>
            <person name="Dadej K."/>
            <person name="De Beer Z.W."/>
            <person name="Findlay W."/>
            <person name="Havenga M."/>
            <person name="Kolarik M."/>
            <person name="Menzies J.G."/>
            <person name="Naidoo K."/>
            <person name="Pochopski O."/>
            <person name="Shoukouhi P."/>
            <person name="Santana Q.C."/>
            <person name="Seifert K.A."/>
            <person name="Soal N."/>
            <person name="Steenkamp E.T."/>
            <person name="Tatham C.T."/>
            <person name="van der Nest M.A."/>
            <person name="Wingfield M.J."/>
        </authorList>
    </citation>
    <scope>NUCLEOTIDE SEQUENCE [LARGE SCALE GENOMIC DNA]</scope>
    <source>
        <strain evidence="4">CMW44962</strain>
    </source>
</reference>